<dbReference type="EMBL" id="BDIP01002100">
    <property type="protein sequence ID" value="GIQ85727.1"/>
    <property type="molecule type" value="Genomic_DNA"/>
</dbReference>
<feature type="non-terminal residue" evidence="1">
    <location>
        <position position="1"/>
    </location>
</feature>
<proteinExistence type="predicted"/>
<evidence type="ECO:0000313" key="1">
    <source>
        <dbReference type="EMBL" id="GIQ85727.1"/>
    </source>
</evidence>
<organism evidence="1 2">
    <name type="scientific">Kipferlia bialata</name>
    <dbReference type="NCBI Taxonomy" id="797122"/>
    <lineage>
        <taxon>Eukaryota</taxon>
        <taxon>Metamonada</taxon>
        <taxon>Carpediemonas-like organisms</taxon>
        <taxon>Kipferlia</taxon>
    </lineage>
</organism>
<sequence>QLPQLIQLRQYVGPYLDTCLRHSRAGTILPLRAMSLWGMSRFVLTIISQGSVAGYASMLLDTMKQREPLLQRAACTAVSKLLEVMDEIKRDKDDDDFPSPPSPIDAVALVGIVTEALTVYPVQTRVNLYDICQTLVLTLDDEPFSQCVGGLIQTLGKGWEQATEDDPNVLHMLETFTLLLRRLPAGEGPADSHIEALSQATPEQQRVYPDYDLLGIAVDLVGSACAALGSACAKTLSHTQGAYTAIKYLLTGPTSLLQWGTNLVGDLVEVVPQEVLANVPDVTQILIHTMEVPQNVSSCINAVWAWNRLLTICPTSIPHAAAAQALKVNAGLIVRDVFARIRVNATCVYMVHATMAPQDCLPYWHEIGTHVLTQMSLIPAGRSLLDCYRGLLSMYTFDRRPPASEAETPKSTVLSFRTLTIFSDCMLSLCDDIHGMLAVKGGAECLTQIKALILDMAKTMSTGERIPVLRRYNCWDTVEAVLLQ</sequence>
<dbReference type="InterPro" id="IPR011989">
    <property type="entry name" value="ARM-like"/>
</dbReference>
<dbReference type="AlphaFoldDB" id="A0A9K3CZ93"/>
<protein>
    <submittedName>
        <fullName evidence="1">Uncharacterized protein</fullName>
    </submittedName>
</protein>
<dbReference type="Proteomes" id="UP000265618">
    <property type="component" value="Unassembled WGS sequence"/>
</dbReference>
<comment type="caution">
    <text evidence="1">The sequence shown here is derived from an EMBL/GenBank/DDBJ whole genome shotgun (WGS) entry which is preliminary data.</text>
</comment>
<dbReference type="Gene3D" id="1.25.10.10">
    <property type="entry name" value="Leucine-rich Repeat Variant"/>
    <property type="match status" value="1"/>
</dbReference>
<dbReference type="SUPFAM" id="SSF48371">
    <property type="entry name" value="ARM repeat"/>
    <property type="match status" value="1"/>
</dbReference>
<evidence type="ECO:0000313" key="2">
    <source>
        <dbReference type="Proteomes" id="UP000265618"/>
    </source>
</evidence>
<reference evidence="1 2" key="1">
    <citation type="journal article" date="2018" name="PLoS ONE">
        <title>The draft genome of Kipferlia bialata reveals reductive genome evolution in fornicate parasites.</title>
        <authorList>
            <person name="Tanifuji G."/>
            <person name="Takabayashi S."/>
            <person name="Kume K."/>
            <person name="Takagi M."/>
            <person name="Nakayama T."/>
            <person name="Kamikawa R."/>
            <person name="Inagaki Y."/>
            <person name="Hashimoto T."/>
        </authorList>
    </citation>
    <scope>NUCLEOTIDE SEQUENCE [LARGE SCALE GENOMIC DNA]</scope>
    <source>
        <strain evidence="1">NY0173</strain>
    </source>
</reference>
<dbReference type="InterPro" id="IPR016024">
    <property type="entry name" value="ARM-type_fold"/>
</dbReference>
<gene>
    <name evidence="1" type="ORF">KIPB_007444</name>
</gene>
<name>A0A9K3CZ93_9EUKA</name>
<accession>A0A9K3CZ93</accession>
<keyword evidence="2" id="KW-1185">Reference proteome</keyword>